<evidence type="ECO:0000313" key="2">
    <source>
        <dbReference type="EMBL" id="GAA5511097.1"/>
    </source>
</evidence>
<accession>A0ABP9W140</accession>
<dbReference type="EMBL" id="BAABRO010000035">
    <property type="protein sequence ID" value="GAA5511097.1"/>
    <property type="molecule type" value="Genomic_DNA"/>
</dbReference>
<gene>
    <name evidence="2" type="ORF">Rcae01_06610</name>
</gene>
<reference evidence="2 3" key="1">
    <citation type="submission" date="2024-02" db="EMBL/GenBank/DDBJ databases">
        <title>Rhodopirellula caenicola NBRC 110016.</title>
        <authorList>
            <person name="Ichikawa N."/>
            <person name="Katano-Makiyama Y."/>
            <person name="Hidaka K."/>
        </authorList>
    </citation>
    <scope>NUCLEOTIDE SEQUENCE [LARGE SCALE GENOMIC DNA]</scope>
    <source>
        <strain evidence="2 3">NBRC 110016</strain>
    </source>
</reference>
<organism evidence="2 3">
    <name type="scientific">Novipirellula caenicola</name>
    <dbReference type="NCBI Taxonomy" id="1536901"/>
    <lineage>
        <taxon>Bacteria</taxon>
        <taxon>Pseudomonadati</taxon>
        <taxon>Planctomycetota</taxon>
        <taxon>Planctomycetia</taxon>
        <taxon>Pirellulales</taxon>
        <taxon>Pirellulaceae</taxon>
        <taxon>Novipirellula</taxon>
    </lineage>
</organism>
<keyword evidence="3" id="KW-1185">Reference proteome</keyword>
<evidence type="ECO:0000256" key="1">
    <source>
        <dbReference type="SAM" id="MobiDB-lite"/>
    </source>
</evidence>
<protein>
    <submittedName>
        <fullName evidence="2">Uncharacterized protein</fullName>
    </submittedName>
</protein>
<proteinExistence type="predicted"/>
<dbReference type="Proteomes" id="UP001416858">
    <property type="component" value="Unassembled WGS sequence"/>
</dbReference>
<feature type="region of interest" description="Disordered" evidence="1">
    <location>
        <begin position="34"/>
        <end position="100"/>
    </location>
</feature>
<sequence length="119" mass="13098">MSRTSTDRGSSLESWPTMTWFRGLAVLEIDRASEKVTSPNAVWERSSRAYGDCSGEGRPSKLNRTQHQDSAVGPHPDKASRARATSPRFAGRGDLLDTSKGCRSGSRGRLVVLFVRWTS</sequence>
<comment type="caution">
    <text evidence="2">The sequence shown here is derived from an EMBL/GenBank/DDBJ whole genome shotgun (WGS) entry which is preliminary data.</text>
</comment>
<evidence type="ECO:0000313" key="3">
    <source>
        <dbReference type="Proteomes" id="UP001416858"/>
    </source>
</evidence>
<name>A0ABP9W140_9BACT</name>